<feature type="transmembrane region" description="Helical" evidence="1">
    <location>
        <begin position="86"/>
        <end position="110"/>
    </location>
</feature>
<accession>A0A1I4D6Q2</accession>
<proteinExistence type="predicted"/>
<dbReference type="AlphaFoldDB" id="A0A1I4D6Q2"/>
<keyword evidence="1" id="KW-1133">Transmembrane helix</keyword>
<keyword evidence="3" id="KW-1185">Reference proteome</keyword>
<name>A0A1I4D6Q2_9PROT</name>
<gene>
    <name evidence="2" type="ORF">SAMN02745775_109144</name>
</gene>
<feature type="transmembrane region" description="Helical" evidence="1">
    <location>
        <begin position="44"/>
        <end position="66"/>
    </location>
</feature>
<evidence type="ECO:0000313" key="2">
    <source>
        <dbReference type="EMBL" id="SFK88077.1"/>
    </source>
</evidence>
<feature type="transmembrane region" description="Helical" evidence="1">
    <location>
        <begin position="12"/>
        <end position="32"/>
    </location>
</feature>
<dbReference type="EMBL" id="FOSQ01000009">
    <property type="protein sequence ID" value="SFK88077.1"/>
    <property type="molecule type" value="Genomic_DNA"/>
</dbReference>
<reference evidence="2 3" key="1">
    <citation type="submission" date="2016-10" db="EMBL/GenBank/DDBJ databases">
        <authorList>
            <person name="de Groot N.N."/>
        </authorList>
    </citation>
    <scope>NUCLEOTIDE SEQUENCE [LARGE SCALE GENOMIC DNA]</scope>
    <source>
        <strain evidence="2 3">DSM 19981</strain>
    </source>
</reference>
<keyword evidence="1" id="KW-0472">Membrane</keyword>
<evidence type="ECO:0000256" key="1">
    <source>
        <dbReference type="SAM" id="Phobius"/>
    </source>
</evidence>
<evidence type="ECO:0000313" key="3">
    <source>
        <dbReference type="Proteomes" id="UP000199473"/>
    </source>
</evidence>
<keyword evidence="1" id="KW-0812">Transmembrane</keyword>
<dbReference type="Proteomes" id="UP000199473">
    <property type="component" value="Unassembled WGS sequence"/>
</dbReference>
<organism evidence="2 3">
    <name type="scientific">Falsiroseomonas stagni DSM 19981</name>
    <dbReference type="NCBI Taxonomy" id="1123062"/>
    <lineage>
        <taxon>Bacteria</taxon>
        <taxon>Pseudomonadati</taxon>
        <taxon>Pseudomonadota</taxon>
        <taxon>Alphaproteobacteria</taxon>
        <taxon>Acetobacterales</taxon>
        <taxon>Roseomonadaceae</taxon>
        <taxon>Falsiroseomonas</taxon>
    </lineage>
</organism>
<protein>
    <submittedName>
        <fullName evidence="2">Uncharacterized protein</fullName>
    </submittedName>
</protein>
<dbReference type="RefSeq" id="WP_092961827.1">
    <property type="nucleotide sequence ID" value="NZ_FOSQ01000009.1"/>
</dbReference>
<sequence length="124" mass="12495">MLPQLVIGDWELWAGAISTCAALGAAAALLHARRSAVVTRIGILKRFAMAGLVLSLAGPIAISAALGWREDGPEAALELAGHAVFLAPLLAIYAVPPASLAGLAAGWLLFVPAPLQAGGPVTTP</sequence>
<dbReference type="STRING" id="1123062.SAMN02745775_109144"/>